<dbReference type="EMBL" id="RYZH01000061">
    <property type="protein sequence ID" value="RUL83385.1"/>
    <property type="molecule type" value="Genomic_DNA"/>
</dbReference>
<sequence length="327" mass="34492">MPTALIGAGPIRNRPGPFRQLLHEAGFRTVDPVGGDVLSEAELLAALPDCEAIVAGGERLSAELIAAAPKLRVIARTGVGYDAVDVAAATSRKIVVTITPGTNQESVAEQAFGLLLGVTRRIALNDRQIRQGGWDRTIVLPLRGKTLGLVGLGRIGRAMVPRALAFGMNVLATDEVADPAFDAAHGIGRRSLEQLLAESDVVSLHCPLTEATRDLINASRLSLMKPGSILINTARGGLIDENALLDALTTGRLAGAGLDVFREEPPPRDHPLIALPNVVSSPHIGGVDTLSMADMAEMAARCIIDLHQGRWPAGCVVNPEVGPDWVW</sequence>
<dbReference type="InterPro" id="IPR006139">
    <property type="entry name" value="D-isomer_2_OHA_DH_cat_dom"/>
</dbReference>
<protein>
    <submittedName>
        <fullName evidence="7">Lactate dehydrogenase</fullName>
    </submittedName>
</protein>
<dbReference type="InterPro" id="IPR036291">
    <property type="entry name" value="NAD(P)-bd_dom_sf"/>
</dbReference>
<evidence type="ECO:0000256" key="2">
    <source>
        <dbReference type="ARBA" id="ARBA00023002"/>
    </source>
</evidence>
<dbReference type="GO" id="GO:0016616">
    <property type="term" value="F:oxidoreductase activity, acting on the CH-OH group of donors, NAD or NADP as acceptor"/>
    <property type="evidence" value="ECO:0007669"/>
    <property type="project" value="InterPro"/>
</dbReference>
<dbReference type="SUPFAM" id="SSF52283">
    <property type="entry name" value="Formate/glycerate dehydrogenase catalytic domain-like"/>
    <property type="match status" value="1"/>
</dbReference>
<evidence type="ECO:0000256" key="4">
    <source>
        <dbReference type="RuleBase" id="RU003719"/>
    </source>
</evidence>
<gene>
    <name evidence="7" type="ORF">TsocGM_22290</name>
</gene>
<evidence type="ECO:0000259" key="5">
    <source>
        <dbReference type="Pfam" id="PF00389"/>
    </source>
</evidence>
<proteinExistence type="inferred from homology"/>
<evidence type="ECO:0000313" key="7">
    <source>
        <dbReference type="EMBL" id="RUL83385.1"/>
    </source>
</evidence>
<comment type="caution">
    <text evidence="7">The sequence shown here is derived from an EMBL/GenBank/DDBJ whole genome shotgun (WGS) entry which is preliminary data.</text>
</comment>
<dbReference type="Pfam" id="PF00389">
    <property type="entry name" value="2-Hacid_dh"/>
    <property type="match status" value="1"/>
</dbReference>
<dbReference type="Pfam" id="PF02826">
    <property type="entry name" value="2-Hacid_dh_C"/>
    <property type="match status" value="1"/>
</dbReference>
<dbReference type="Proteomes" id="UP000280296">
    <property type="component" value="Unassembled WGS sequence"/>
</dbReference>
<keyword evidence="3" id="KW-0520">NAD</keyword>
<dbReference type="GO" id="GO:0051287">
    <property type="term" value="F:NAD binding"/>
    <property type="evidence" value="ECO:0007669"/>
    <property type="project" value="InterPro"/>
</dbReference>
<dbReference type="PROSITE" id="PS00670">
    <property type="entry name" value="D_2_HYDROXYACID_DH_2"/>
    <property type="match status" value="1"/>
</dbReference>
<dbReference type="CDD" id="cd12172">
    <property type="entry name" value="PGDH_like_2"/>
    <property type="match status" value="1"/>
</dbReference>
<evidence type="ECO:0000313" key="8">
    <source>
        <dbReference type="Proteomes" id="UP000280296"/>
    </source>
</evidence>
<evidence type="ECO:0000256" key="1">
    <source>
        <dbReference type="ARBA" id="ARBA00005854"/>
    </source>
</evidence>
<dbReference type="SUPFAM" id="SSF51735">
    <property type="entry name" value="NAD(P)-binding Rossmann-fold domains"/>
    <property type="match status" value="1"/>
</dbReference>
<dbReference type="InterPro" id="IPR050857">
    <property type="entry name" value="D-2-hydroxyacid_DH"/>
</dbReference>
<dbReference type="PANTHER" id="PTHR42789">
    <property type="entry name" value="D-ISOMER SPECIFIC 2-HYDROXYACID DEHYDROGENASE FAMILY PROTEIN (AFU_ORTHOLOGUE AFUA_6G10090)"/>
    <property type="match status" value="1"/>
</dbReference>
<dbReference type="InterPro" id="IPR029753">
    <property type="entry name" value="D-isomer_DH_CS"/>
</dbReference>
<dbReference type="AlphaFoldDB" id="A0A432ME12"/>
<evidence type="ECO:0000259" key="6">
    <source>
        <dbReference type="Pfam" id="PF02826"/>
    </source>
</evidence>
<dbReference type="InterPro" id="IPR006140">
    <property type="entry name" value="D-isomer_DH_NAD-bd"/>
</dbReference>
<keyword evidence="2 4" id="KW-0560">Oxidoreductase</keyword>
<feature type="domain" description="D-isomer specific 2-hydroxyacid dehydrogenase NAD-binding" evidence="6">
    <location>
        <begin position="112"/>
        <end position="285"/>
    </location>
</feature>
<name>A0A432ME12_9BACT</name>
<reference evidence="7 8" key="2">
    <citation type="submission" date="2019-01" db="EMBL/GenBank/DDBJ databases">
        <title>Tautonia sociabilis, a novel thermotolerant planctomycete of Isosphaeraceae family, isolated from a 4000 m deep subterranean habitat.</title>
        <authorList>
            <person name="Kovaleva O.L."/>
            <person name="Elcheninov A.G."/>
            <person name="Van Heerden E."/>
            <person name="Toshchakov S.V."/>
            <person name="Novikov A."/>
            <person name="Bonch-Osmolovskaya E.A."/>
            <person name="Kublanov I.V."/>
        </authorList>
    </citation>
    <scope>NUCLEOTIDE SEQUENCE [LARGE SCALE GENOMIC DNA]</scope>
    <source>
        <strain evidence="7 8">GM2012</strain>
    </source>
</reference>
<dbReference type="Gene3D" id="3.40.50.720">
    <property type="entry name" value="NAD(P)-binding Rossmann-like Domain"/>
    <property type="match status" value="2"/>
</dbReference>
<feature type="domain" description="D-isomer specific 2-hydroxyacid dehydrogenase catalytic" evidence="5">
    <location>
        <begin position="37"/>
        <end position="316"/>
    </location>
</feature>
<evidence type="ECO:0000256" key="3">
    <source>
        <dbReference type="ARBA" id="ARBA00023027"/>
    </source>
</evidence>
<dbReference type="RefSeq" id="WP_126727669.1">
    <property type="nucleotide sequence ID" value="NZ_RYZH01000061.1"/>
</dbReference>
<comment type="similarity">
    <text evidence="1 4">Belongs to the D-isomer specific 2-hydroxyacid dehydrogenase family.</text>
</comment>
<reference evidence="7 8" key="1">
    <citation type="submission" date="2018-12" db="EMBL/GenBank/DDBJ databases">
        <authorList>
            <person name="Toschakov S.V."/>
        </authorList>
    </citation>
    <scope>NUCLEOTIDE SEQUENCE [LARGE SCALE GENOMIC DNA]</scope>
    <source>
        <strain evidence="7 8">GM2012</strain>
    </source>
</reference>
<organism evidence="7 8">
    <name type="scientific">Tautonia sociabilis</name>
    <dbReference type="NCBI Taxonomy" id="2080755"/>
    <lineage>
        <taxon>Bacteria</taxon>
        <taxon>Pseudomonadati</taxon>
        <taxon>Planctomycetota</taxon>
        <taxon>Planctomycetia</taxon>
        <taxon>Isosphaerales</taxon>
        <taxon>Isosphaeraceae</taxon>
        <taxon>Tautonia</taxon>
    </lineage>
</organism>
<dbReference type="OrthoDB" id="277029at2"/>
<dbReference type="PANTHER" id="PTHR42789:SF1">
    <property type="entry name" value="D-ISOMER SPECIFIC 2-HYDROXYACID DEHYDROGENASE FAMILY PROTEIN (AFU_ORTHOLOGUE AFUA_6G10090)"/>
    <property type="match status" value="1"/>
</dbReference>
<dbReference type="FunFam" id="3.40.50.720:FF:000203">
    <property type="entry name" value="D-3-phosphoglycerate dehydrogenase (SerA)"/>
    <property type="match status" value="1"/>
</dbReference>
<dbReference type="PROSITE" id="PS00671">
    <property type="entry name" value="D_2_HYDROXYACID_DH_3"/>
    <property type="match status" value="1"/>
</dbReference>
<accession>A0A432ME12</accession>
<keyword evidence="8" id="KW-1185">Reference proteome</keyword>